<dbReference type="InterPro" id="IPR029068">
    <property type="entry name" value="Glyas_Bleomycin-R_OHBP_Dase"/>
</dbReference>
<protein>
    <submittedName>
        <fullName evidence="3">VOC family protein</fullName>
    </submittedName>
</protein>
<dbReference type="Gene3D" id="3.30.720.120">
    <property type="match status" value="1"/>
</dbReference>
<proteinExistence type="predicted"/>
<dbReference type="InterPro" id="IPR004360">
    <property type="entry name" value="Glyas_Fos-R_dOase_dom"/>
</dbReference>
<feature type="region of interest" description="Disordered" evidence="1">
    <location>
        <begin position="132"/>
        <end position="155"/>
    </location>
</feature>
<keyword evidence="4" id="KW-1185">Reference proteome</keyword>
<accession>A0ABY4IC61</accession>
<dbReference type="RefSeq" id="WP_247982281.1">
    <property type="nucleotide sequence ID" value="NZ_CP078076.1"/>
</dbReference>
<dbReference type="PANTHER" id="PTHR34109">
    <property type="entry name" value="BNAUNNG04460D PROTEIN-RELATED"/>
    <property type="match status" value="1"/>
</dbReference>
<dbReference type="SUPFAM" id="SSF54593">
    <property type="entry name" value="Glyoxalase/Bleomycin resistance protein/Dihydroxybiphenyl dioxygenase"/>
    <property type="match status" value="1"/>
</dbReference>
<dbReference type="PROSITE" id="PS51819">
    <property type="entry name" value="VOC"/>
    <property type="match status" value="1"/>
</dbReference>
<evidence type="ECO:0000259" key="2">
    <source>
        <dbReference type="PROSITE" id="PS51819"/>
    </source>
</evidence>
<dbReference type="Gene3D" id="3.30.720.110">
    <property type="match status" value="1"/>
</dbReference>
<reference evidence="3 4" key="1">
    <citation type="submission" date="2021-06" db="EMBL/GenBank/DDBJ databases">
        <title>Genome-based taxonomic framework of Microbacterium strains isolated from marine environment, the description of four new species and reclassification of four preexisting species.</title>
        <authorList>
            <person name="Lee S.D."/>
            <person name="Kim S.-M."/>
            <person name="Byeon Y.-S."/>
            <person name="Yang H.L."/>
            <person name="Kim I.S."/>
        </authorList>
    </citation>
    <scope>NUCLEOTIDE SEQUENCE [LARGE SCALE GENOMIC DNA]</scope>
    <source>
        <strain evidence="3 4">SSW1-51</strain>
    </source>
</reference>
<dbReference type="Proteomes" id="UP000831467">
    <property type="component" value="Chromosome"/>
</dbReference>
<organism evidence="3 4">
    <name type="scientific">Microbacterium sufflavum</name>
    <dbReference type="NCBI Taxonomy" id="2851649"/>
    <lineage>
        <taxon>Bacteria</taxon>
        <taxon>Bacillati</taxon>
        <taxon>Actinomycetota</taxon>
        <taxon>Actinomycetes</taxon>
        <taxon>Micrococcales</taxon>
        <taxon>Microbacteriaceae</taxon>
        <taxon>Microbacterium</taxon>
    </lineage>
</organism>
<evidence type="ECO:0000313" key="4">
    <source>
        <dbReference type="Proteomes" id="UP000831467"/>
    </source>
</evidence>
<dbReference type="PANTHER" id="PTHR34109:SF1">
    <property type="entry name" value="VOC DOMAIN-CONTAINING PROTEIN"/>
    <property type="match status" value="1"/>
</dbReference>
<gene>
    <name evidence="3" type="ORF">KV394_03090</name>
</gene>
<evidence type="ECO:0000256" key="1">
    <source>
        <dbReference type="SAM" id="MobiDB-lite"/>
    </source>
</evidence>
<dbReference type="Pfam" id="PF00903">
    <property type="entry name" value="Glyoxalase"/>
    <property type="match status" value="1"/>
</dbReference>
<name>A0ABY4IC61_9MICO</name>
<sequence>MPTPAPVPAGSNTVNPFLMTDDAARIIDFVIEVFDASDVPQARTLDTDGLILHSELRIGDSMITVADRKPDWPFTPGFLQVYVVDVEATLARAVALGARVVTTPTDFFGDTLARFVDPSGNLWWVYRHTPQEQTDDTSGQDEAWSTDGADTAEDWSSFTSPELDYIHESLVQAIASLRDPRLPS</sequence>
<dbReference type="InterPro" id="IPR037523">
    <property type="entry name" value="VOC_core"/>
</dbReference>
<evidence type="ECO:0000313" key="3">
    <source>
        <dbReference type="EMBL" id="UPL10154.1"/>
    </source>
</evidence>
<feature type="domain" description="VOC" evidence="2">
    <location>
        <begin position="10"/>
        <end position="128"/>
    </location>
</feature>
<dbReference type="EMBL" id="CP078076">
    <property type="protein sequence ID" value="UPL10154.1"/>
    <property type="molecule type" value="Genomic_DNA"/>
</dbReference>